<feature type="compositionally biased region" description="Basic and acidic residues" evidence="2">
    <location>
        <begin position="1216"/>
        <end position="1228"/>
    </location>
</feature>
<dbReference type="SUPFAM" id="SSF47473">
    <property type="entry name" value="EF-hand"/>
    <property type="match status" value="3"/>
</dbReference>
<dbReference type="GO" id="GO:0016197">
    <property type="term" value="P:endosomal transport"/>
    <property type="evidence" value="ECO:0007669"/>
    <property type="project" value="TreeGrafter"/>
</dbReference>
<feature type="domain" description="EH" evidence="4">
    <location>
        <begin position="314"/>
        <end position="403"/>
    </location>
</feature>
<dbReference type="GO" id="GO:0005886">
    <property type="term" value="C:plasma membrane"/>
    <property type="evidence" value="ECO:0007669"/>
    <property type="project" value="TreeGrafter"/>
</dbReference>
<dbReference type="PANTHER" id="PTHR11216">
    <property type="entry name" value="EH DOMAIN"/>
    <property type="match status" value="1"/>
</dbReference>
<feature type="compositionally biased region" description="Polar residues" evidence="2">
    <location>
        <begin position="499"/>
        <end position="511"/>
    </location>
</feature>
<feature type="region of interest" description="Disordered" evidence="2">
    <location>
        <begin position="887"/>
        <end position="962"/>
    </location>
</feature>
<feature type="domain" description="EF-hand" evidence="5">
    <location>
        <begin position="347"/>
        <end position="382"/>
    </location>
</feature>
<dbReference type="CDD" id="cd06503">
    <property type="entry name" value="ATP-synt_Fo_b"/>
    <property type="match status" value="1"/>
</dbReference>
<dbReference type="InterPro" id="IPR002048">
    <property type="entry name" value="EF_hand_dom"/>
</dbReference>
<dbReference type="InterPro" id="IPR015940">
    <property type="entry name" value="UBA"/>
</dbReference>
<evidence type="ECO:0000313" key="6">
    <source>
        <dbReference type="EMBL" id="KAF5372949.1"/>
    </source>
</evidence>
<sequence length="1315" mass="138502">MSSSFVPTQAEASLVNQVFVQGDPQKLGILTGDVAVRIFGGAKLPPTVLGEIWGIADEENNGWLSRKGCAIAVRLMGWAQKGEKVSKELINKPGPTPMIEGVSAVVSHNTGMSIPRSPPPIPSLPPFTPQDKTKFQNMFAKANPTGGLLSGEQARDIFVKSKLPNEKLLQIWNLADTQDRGNLDATDFAIGMYFIQGVMSGQITVIPPSLPPGLYQQAGGGVRTHMTGNSGSFSPGPNQSAFAQNIRPQYTGQSQMLQPQSTGLAAQKPVAPTLPARPGATVNSSRIGSSVFGSQQPNGVVSQSQPQWDVTAAEKAQSDSYFDKLDANHAGYIEGDVAVPFMLESKLPGEILAQVWDLSDLNNDGRLTREGFAVAMHLIGKKLAGSELPTTLPQSLIPPSMRANGAIPASSPFQPVQQPQELPKDLFSFDDTPLASATSPPAPSFPTSIGMQSTGSHPFSVSSAADPFGASNSARDLLSDDDEQTASPPLHDQSAEIGNVQNQLNSTNRSLETTKTERQTTEQTLVNQAAQLSALQTQLSSAKAAYETETKLLAALKERFANQTADIQKTTEELIRSESDLSAVRVEKAEVEGNLLRDKEEARELHRKMIEAGQQAETLKGEVEKVKKDAKQQKGLLAIARKQLSSKEAERAKAEKELAEAKTEAESITQERTEVEAELEKITNEPPKAQGDLSIPMPVPERSASADTVTFAASQALPGSPEPSASPAPGKSNNPFERLAMSNSSPRPQSPFLPFANAPVPTPPTAMANGTAVTDKPVDEALSDDPFGFAQAFDAPAVAPQTTGRKTEDELSQEIGVATPKASPAPFSGPDELVPSTDLLASSPTTTNATDEFKTPPTTSSGFVDSPVRQNTAELTAAKFPDIESVTVSADHQMPGHFADAPHTQELETDLSSSLKEIEADDSDSSDEEDEVPLANLAKQKQKEGTGSVPSSAGPATASFDDAFGISTVPADTSSAVTADKDLFGEATTNPAAVSTSADMSTTSHVVSPTEAGVNAFDEAMGRISSSNAATAPSTTPQFSFDTAFEDNFDFGSAVGSTFPPAPTVNGNGSAVPAPTATNTNTTSASDGFEGLFTQPIPRTNSLASPAQPRAVSMFVGSPSAPAPASSQGQSGPTPGGASFDEIFSGLGSGDEPSLALNTQPSEPQSAATDRSAGRSDSPVSPPRATLVSRSMTPPPRAKSPPNSSPRNRPSTSSSKDGHHEREKKEPPPTRTSKLSLRLPFGKKKKQEAPPPPPPSHLTPPREEPDRHGSPAVEDDVEAVKQLTDMGFSRTQAVSALEKYSYDVPRALNSLLAHQ</sequence>
<gene>
    <name evidence="6" type="ORF">D9758_001736</name>
</gene>
<comment type="caution">
    <text evidence="6">The sequence shown here is derived from an EMBL/GenBank/DDBJ whole genome shotgun (WGS) entry which is preliminary data.</text>
</comment>
<dbReference type="SUPFAM" id="SSF46934">
    <property type="entry name" value="UBA-like"/>
    <property type="match status" value="1"/>
</dbReference>
<feature type="compositionally biased region" description="Basic and acidic residues" evidence="2">
    <location>
        <begin position="655"/>
        <end position="683"/>
    </location>
</feature>
<dbReference type="PROSITE" id="PS50031">
    <property type="entry name" value="EH"/>
    <property type="match status" value="3"/>
</dbReference>
<evidence type="ECO:0000313" key="7">
    <source>
        <dbReference type="Proteomes" id="UP000559256"/>
    </source>
</evidence>
<feature type="region of interest" description="Disordered" evidence="2">
    <location>
        <begin position="424"/>
        <end position="521"/>
    </location>
</feature>
<feature type="region of interest" description="Disordered" evidence="2">
    <location>
        <begin position="1060"/>
        <end position="1275"/>
    </location>
</feature>
<keyword evidence="1" id="KW-0175">Coiled coil</keyword>
<proteinExistence type="predicted"/>
<dbReference type="InterPro" id="IPR009060">
    <property type="entry name" value="UBA-like_sf"/>
</dbReference>
<dbReference type="EMBL" id="JAACJM010000004">
    <property type="protein sequence ID" value="KAF5372949.1"/>
    <property type="molecule type" value="Genomic_DNA"/>
</dbReference>
<feature type="compositionally biased region" description="Polar residues" evidence="2">
    <location>
        <begin position="839"/>
        <end position="870"/>
    </location>
</feature>
<dbReference type="Gene3D" id="1.10.8.10">
    <property type="entry name" value="DNA helicase RuvA subunit, C-terminal domain"/>
    <property type="match status" value="1"/>
</dbReference>
<evidence type="ECO:0000259" key="5">
    <source>
        <dbReference type="PROSITE" id="PS50222"/>
    </source>
</evidence>
<feature type="region of interest" description="Disordered" evidence="2">
    <location>
        <begin position="655"/>
        <end position="870"/>
    </location>
</feature>
<dbReference type="Gene3D" id="1.10.238.10">
    <property type="entry name" value="EF-hand"/>
    <property type="match status" value="3"/>
</dbReference>
<feature type="compositionally biased region" description="Polar residues" evidence="2">
    <location>
        <begin position="253"/>
        <end position="264"/>
    </location>
</feature>
<feature type="compositionally biased region" description="Polar residues" evidence="2">
    <location>
        <begin position="1156"/>
        <end position="1169"/>
    </location>
</feature>
<dbReference type="Proteomes" id="UP000559256">
    <property type="component" value="Unassembled WGS sequence"/>
</dbReference>
<dbReference type="GO" id="GO:0005737">
    <property type="term" value="C:cytoplasm"/>
    <property type="evidence" value="ECO:0007669"/>
    <property type="project" value="TreeGrafter"/>
</dbReference>
<feature type="compositionally biased region" description="Pro residues" evidence="2">
    <location>
        <begin position="1249"/>
        <end position="1258"/>
    </location>
</feature>
<organism evidence="6 7">
    <name type="scientific">Tetrapyrgos nigripes</name>
    <dbReference type="NCBI Taxonomy" id="182062"/>
    <lineage>
        <taxon>Eukaryota</taxon>
        <taxon>Fungi</taxon>
        <taxon>Dikarya</taxon>
        <taxon>Basidiomycota</taxon>
        <taxon>Agaricomycotina</taxon>
        <taxon>Agaricomycetes</taxon>
        <taxon>Agaricomycetidae</taxon>
        <taxon>Agaricales</taxon>
        <taxon>Marasmiineae</taxon>
        <taxon>Marasmiaceae</taxon>
        <taxon>Tetrapyrgos</taxon>
    </lineage>
</organism>
<feature type="compositionally biased region" description="Polar residues" evidence="2">
    <location>
        <begin position="449"/>
        <end position="463"/>
    </location>
</feature>
<feature type="compositionally biased region" description="Low complexity" evidence="2">
    <location>
        <begin position="1073"/>
        <end position="1086"/>
    </location>
</feature>
<dbReference type="GO" id="GO:0005509">
    <property type="term" value="F:calcium ion binding"/>
    <property type="evidence" value="ECO:0007669"/>
    <property type="project" value="InterPro"/>
</dbReference>
<dbReference type="SMART" id="SM00165">
    <property type="entry name" value="UBA"/>
    <property type="match status" value="1"/>
</dbReference>
<feature type="domain" description="EH" evidence="4">
    <location>
        <begin position="11"/>
        <end position="97"/>
    </location>
</feature>
<feature type="domain" description="EH" evidence="4">
    <location>
        <begin position="131"/>
        <end position="221"/>
    </location>
</feature>
<dbReference type="CDD" id="cd00052">
    <property type="entry name" value="EH"/>
    <property type="match status" value="2"/>
</dbReference>
<dbReference type="PROSITE" id="PS50030">
    <property type="entry name" value="UBA"/>
    <property type="match status" value="1"/>
</dbReference>
<feature type="compositionally biased region" description="Low complexity" evidence="2">
    <location>
        <begin position="1200"/>
        <end position="1215"/>
    </location>
</feature>
<feature type="domain" description="UBA" evidence="3">
    <location>
        <begin position="1274"/>
        <end position="1314"/>
    </location>
</feature>
<name>A0A8H5GXB9_9AGAR</name>
<keyword evidence="7" id="KW-1185">Reference proteome</keyword>
<evidence type="ECO:0000256" key="2">
    <source>
        <dbReference type="SAM" id="MobiDB-lite"/>
    </source>
</evidence>
<dbReference type="SMART" id="SM00027">
    <property type="entry name" value="EH"/>
    <property type="match status" value="3"/>
</dbReference>
<feature type="coiled-coil region" evidence="1">
    <location>
        <begin position="539"/>
        <end position="573"/>
    </location>
</feature>
<feature type="compositionally biased region" description="Low complexity" evidence="2">
    <location>
        <begin position="1117"/>
        <end position="1139"/>
    </location>
</feature>
<dbReference type="InterPro" id="IPR011992">
    <property type="entry name" value="EF-hand-dom_pair"/>
</dbReference>
<accession>A0A8H5GXB9</accession>
<dbReference type="OrthoDB" id="524326at2759"/>
<dbReference type="GO" id="GO:0006897">
    <property type="term" value="P:endocytosis"/>
    <property type="evidence" value="ECO:0007669"/>
    <property type="project" value="TreeGrafter"/>
</dbReference>
<dbReference type="PROSITE" id="PS50222">
    <property type="entry name" value="EF_HAND_2"/>
    <property type="match status" value="1"/>
</dbReference>
<dbReference type="PANTHER" id="PTHR11216:SF170">
    <property type="entry name" value="DYNAMIN ASSOCIATED PROTEIN 160, ISOFORM D"/>
    <property type="match status" value="1"/>
</dbReference>
<dbReference type="Pfam" id="PF12763">
    <property type="entry name" value="EH"/>
    <property type="match status" value="3"/>
</dbReference>
<evidence type="ECO:0000259" key="4">
    <source>
        <dbReference type="PROSITE" id="PS50031"/>
    </source>
</evidence>
<feature type="compositionally biased region" description="Acidic residues" evidence="2">
    <location>
        <begin position="919"/>
        <end position="932"/>
    </location>
</feature>
<feature type="compositionally biased region" description="Basic and acidic residues" evidence="2">
    <location>
        <begin position="1260"/>
        <end position="1269"/>
    </location>
</feature>
<evidence type="ECO:0000259" key="3">
    <source>
        <dbReference type="PROSITE" id="PS50030"/>
    </source>
</evidence>
<feature type="compositionally biased region" description="Polar residues" evidence="2">
    <location>
        <begin position="281"/>
        <end position="307"/>
    </location>
</feature>
<reference evidence="6 7" key="1">
    <citation type="journal article" date="2020" name="ISME J.">
        <title>Uncovering the hidden diversity of litter-decomposition mechanisms in mushroom-forming fungi.</title>
        <authorList>
            <person name="Floudas D."/>
            <person name="Bentzer J."/>
            <person name="Ahren D."/>
            <person name="Johansson T."/>
            <person name="Persson P."/>
            <person name="Tunlid A."/>
        </authorList>
    </citation>
    <scope>NUCLEOTIDE SEQUENCE [LARGE SCALE GENOMIC DNA]</scope>
    <source>
        <strain evidence="6 7">CBS 291.85</strain>
    </source>
</reference>
<feature type="region of interest" description="Disordered" evidence="2">
    <location>
        <begin position="253"/>
        <end position="307"/>
    </location>
</feature>
<evidence type="ECO:0000256" key="1">
    <source>
        <dbReference type="SAM" id="Coils"/>
    </source>
</evidence>
<dbReference type="InterPro" id="IPR000261">
    <property type="entry name" value="EH_dom"/>
</dbReference>
<protein>
    <submittedName>
        <fullName evidence="6">Uncharacterized protein</fullName>
    </submittedName>
</protein>